<dbReference type="AlphaFoldDB" id="A0A1W9KWD2"/>
<feature type="transmembrane region" description="Helical" evidence="5">
    <location>
        <begin position="332"/>
        <end position="353"/>
    </location>
</feature>
<sequence length="426" mass="47971">MILNQNTRNIRLTTSSKQDMLVMTDYWFLFGMWIMVFWAIDPLGWKVDFIPVVKQFPFLAITPAFVLVLLGKQLFPKKNSATWSSGNNNILIVIFIFSGFVTAGSVIARFINGIDNSFLTMGLYTLTAPLTAWFIGKSKNPLALVKNIIRVYIFWALVSVAMQMASFGETEVFHAREHLVIGILIFFYLIATSSFAIASAIILIILATIVAAKNSAYLTAIFLLEFILIHSVVAKNNISKDHLYRWMQWAKFLSINLVVLGGLVLIYVFRSDKLPTGNPEYRMRTYEIAWQKFLNSPLWGTAFTGAATEKFDKYSVAVSTQILPTHSDPLDILANGGLIGFLIWISIFVMLLWRWFAILKNPKLQSDSSLTPYLHTMFCVVFTGVIVCMFNPILNTPNLAWSFWALVGALLAVLQTQSQPILAVNS</sequence>
<accession>A0A1W9KWD2</accession>
<feature type="transmembrane region" description="Helical" evidence="5">
    <location>
        <begin position="148"/>
        <end position="167"/>
    </location>
</feature>
<evidence type="ECO:0000259" key="6">
    <source>
        <dbReference type="Pfam" id="PF04932"/>
    </source>
</evidence>
<evidence type="ECO:0000313" key="8">
    <source>
        <dbReference type="Proteomes" id="UP000192505"/>
    </source>
</evidence>
<feature type="transmembrane region" description="Helical" evidence="5">
    <location>
        <begin position="118"/>
        <end position="136"/>
    </location>
</feature>
<reference evidence="7 8" key="1">
    <citation type="submission" date="2017-01" db="EMBL/GenBank/DDBJ databases">
        <title>Novel large sulfur bacteria in the metagenomes of groundwater-fed chemosynthetic microbial mats in the Lake Huron basin.</title>
        <authorList>
            <person name="Sharrar A.M."/>
            <person name="Flood B.E."/>
            <person name="Bailey J.V."/>
            <person name="Jones D.S."/>
            <person name="Biddanda B."/>
            <person name="Ruberg S.A."/>
            <person name="Marcus D.N."/>
            <person name="Dick G.J."/>
        </authorList>
    </citation>
    <scope>NUCLEOTIDE SEQUENCE [LARGE SCALE GENOMIC DNA]</scope>
    <source>
        <strain evidence="7">A7</strain>
    </source>
</reference>
<proteinExistence type="predicted"/>
<organism evidence="7 8">
    <name type="scientific">Rhodoferax ferrireducens</name>
    <dbReference type="NCBI Taxonomy" id="192843"/>
    <lineage>
        <taxon>Bacteria</taxon>
        <taxon>Pseudomonadati</taxon>
        <taxon>Pseudomonadota</taxon>
        <taxon>Betaproteobacteria</taxon>
        <taxon>Burkholderiales</taxon>
        <taxon>Comamonadaceae</taxon>
        <taxon>Rhodoferax</taxon>
    </lineage>
</organism>
<dbReference type="Proteomes" id="UP000192505">
    <property type="component" value="Unassembled WGS sequence"/>
</dbReference>
<feature type="transmembrane region" description="Helical" evidence="5">
    <location>
        <begin position="20"/>
        <end position="40"/>
    </location>
</feature>
<dbReference type="InterPro" id="IPR051533">
    <property type="entry name" value="WaaL-like"/>
</dbReference>
<protein>
    <recommendedName>
        <fullName evidence="6">O-antigen ligase-related domain-containing protein</fullName>
    </recommendedName>
</protein>
<evidence type="ECO:0000256" key="5">
    <source>
        <dbReference type="SAM" id="Phobius"/>
    </source>
</evidence>
<evidence type="ECO:0000256" key="2">
    <source>
        <dbReference type="ARBA" id="ARBA00022692"/>
    </source>
</evidence>
<feature type="transmembrane region" description="Helical" evidence="5">
    <location>
        <begin position="90"/>
        <end position="111"/>
    </location>
</feature>
<feature type="transmembrane region" description="Helical" evidence="5">
    <location>
        <begin position="216"/>
        <end position="234"/>
    </location>
</feature>
<keyword evidence="4 5" id="KW-0472">Membrane</keyword>
<keyword evidence="3 5" id="KW-1133">Transmembrane helix</keyword>
<evidence type="ECO:0000256" key="3">
    <source>
        <dbReference type="ARBA" id="ARBA00022989"/>
    </source>
</evidence>
<comment type="subcellular location">
    <subcellularLocation>
        <location evidence="1">Membrane</location>
        <topology evidence="1">Multi-pass membrane protein</topology>
    </subcellularLocation>
</comment>
<feature type="transmembrane region" description="Helical" evidence="5">
    <location>
        <begin position="399"/>
        <end position="416"/>
    </location>
</feature>
<feature type="transmembrane region" description="Helical" evidence="5">
    <location>
        <begin position="52"/>
        <end position="70"/>
    </location>
</feature>
<dbReference type="PANTHER" id="PTHR37422:SF13">
    <property type="entry name" value="LIPOPOLYSACCHARIDE BIOSYNTHESIS PROTEIN PA4999-RELATED"/>
    <property type="match status" value="1"/>
</dbReference>
<evidence type="ECO:0000256" key="4">
    <source>
        <dbReference type="ARBA" id="ARBA00023136"/>
    </source>
</evidence>
<dbReference type="EMBL" id="MTEI01000003">
    <property type="protein sequence ID" value="OQW88890.1"/>
    <property type="molecule type" value="Genomic_DNA"/>
</dbReference>
<dbReference type="PANTHER" id="PTHR37422">
    <property type="entry name" value="TEICHURONIC ACID BIOSYNTHESIS PROTEIN TUAE"/>
    <property type="match status" value="1"/>
</dbReference>
<feature type="transmembrane region" description="Helical" evidence="5">
    <location>
        <begin position="246"/>
        <end position="269"/>
    </location>
</feature>
<feature type="transmembrane region" description="Helical" evidence="5">
    <location>
        <begin position="373"/>
        <end position="393"/>
    </location>
</feature>
<evidence type="ECO:0000256" key="1">
    <source>
        <dbReference type="ARBA" id="ARBA00004141"/>
    </source>
</evidence>
<feature type="domain" description="O-antigen ligase-related" evidence="6">
    <location>
        <begin position="183"/>
        <end position="345"/>
    </location>
</feature>
<evidence type="ECO:0000313" key="7">
    <source>
        <dbReference type="EMBL" id="OQW88890.1"/>
    </source>
</evidence>
<dbReference type="GO" id="GO:0016020">
    <property type="term" value="C:membrane"/>
    <property type="evidence" value="ECO:0007669"/>
    <property type="project" value="UniProtKB-SubCell"/>
</dbReference>
<dbReference type="Pfam" id="PF04932">
    <property type="entry name" value="Wzy_C"/>
    <property type="match status" value="1"/>
</dbReference>
<gene>
    <name evidence="7" type="ORF">BWK72_08130</name>
</gene>
<feature type="transmembrane region" description="Helical" evidence="5">
    <location>
        <begin position="179"/>
        <end position="210"/>
    </location>
</feature>
<keyword evidence="2 5" id="KW-0812">Transmembrane</keyword>
<comment type="caution">
    <text evidence="7">The sequence shown here is derived from an EMBL/GenBank/DDBJ whole genome shotgun (WGS) entry which is preliminary data.</text>
</comment>
<dbReference type="InterPro" id="IPR007016">
    <property type="entry name" value="O-antigen_ligase-rel_domated"/>
</dbReference>
<name>A0A1W9KWD2_9BURK</name>